<evidence type="ECO:0000256" key="1">
    <source>
        <dbReference type="SAM" id="MobiDB-lite"/>
    </source>
</evidence>
<gene>
    <name evidence="3" type="ORF">PCOR1329_LOCUS62148</name>
</gene>
<organism evidence="3 4">
    <name type="scientific">Prorocentrum cordatum</name>
    <dbReference type="NCBI Taxonomy" id="2364126"/>
    <lineage>
        <taxon>Eukaryota</taxon>
        <taxon>Sar</taxon>
        <taxon>Alveolata</taxon>
        <taxon>Dinophyceae</taxon>
        <taxon>Prorocentrales</taxon>
        <taxon>Prorocentraceae</taxon>
        <taxon>Prorocentrum</taxon>
    </lineage>
</organism>
<evidence type="ECO:0000259" key="2">
    <source>
        <dbReference type="Pfam" id="PF08212"/>
    </source>
</evidence>
<dbReference type="EMBL" id="CAUYUJ010017838">
    <property type="protein sequence ID" value="CAK0878353.1"/>
    <property type="molecule type" value="Genomic_DNA"/>
</dbReference>
<feature type="region of interest" description="Disordered" evidence="1">
    <location>
        <begin position="1"/>
        <end position="22"/>
    </location>
</feature>
<feature type="domain" description="Lipocalin/cytosolic fatty-acid binding" evidence="2">
    <location>
        <begin position="104"/>
        <end position="245"/>
    </location>
</feature>
<dbReference type="Pfam" id="PF08212">
    <property type="entry name" value="Lipocalin_2"/>
    <property type="match status" value="1"/>
</dbReference>
<evidence type="ECO:0000313" key="3">
    <source>
        <dbReference type="EMBL" id="CAK0878353.1"/>
    </source>
</evidence>
<keyword evidence="4" id="KW-1185">Reference proteome</keyword>
<dbReference type="Gene3D" id="2.40.128.20">
    <property type="match status" value="1"/>
</dbReference>
<accession>A0ABN9VXH4</accession>
<protein>
    <recommendedName>
        <fullName evidence="2">Lipocalin/cytosolic fatty-acid binding domain-containing protein</fullName>
    </recommendedName>
</protein>
<evidence type="ECO:0000313" key="4">
    <source>
        <dbReference type="Proteomes" id="UP001189429"/>
    </source>
</evidence>
<dbReference type="PANTHER" id="PTHR10612:SF34">
    <property type="entry name" value="APOLIPOPROTEIN D"/>
    <property type="match status" value="1"/>
</dbReference>
<dbReference type="PANTHER" id="PTHR10612">
    <property type="entry name" value="APOLIPOPROTEIN D"/>
    <property type="match status" value="1"/>
</dbReference>
<dbReference type="InterPro" id="IPR012674">
    <property type="entry name" value="Calycin"/>
</dbReference>
<sequence length="314" mass="35150">MTNRDSRCQGVRPLREVTGTQRPLPRPPYHFFSHMGTVVIANSSLDPNCLTNTCFAMTRLLPPVLLFGLTAGARVKITGEETSETAESQLSKLDTVTELQTEAFLGRWYQMYGSISSTILTFGNAGPHDLCTSTDYSLNADGTTIDVLNQGIRLDGRVTKIWGQAKATEAVGQKKLSFQKFLRGNETISPPDFEGDYWVYRLGPIVNGKYEWAVVGSPATLSWLFDAGQLFVLARDPAVFLEKYDDEVHEWLHANSFDWWWNRKRATGSVGKWRWFPYPWWGDGDGSRGAFGHDGCATVQELTPPLDSSVDPRK</sequence>
<proteinExistence type="predicted"/>
<dbReference type="SUPFAM" id="SSF50814">
    <property type="entry name" value="Lipocalins"/>
    <property type="match status" value="1"/>
</dbReference>
<reference evidence="3" key="1">
    <citation type="submission" date="2023-10" db="EMBL/GenBank/DDBJ databases">
        <authorList>
            <person name="Chen Y."/>
            <person name="Shah S."/>
            <person name="Dougan E. K."/>
            <person name="Thang M."/>
            <person name="Chan C."/>
        </authorList>
    </citation>
    <scope>NUCLEOTIDE SEQUENCE [LARGE SCALE GENOMIC DNA]</scope>
</reference>
<comment type="caution">
    <text evidence="3">The sequence shown here is derived from an EMBL/GenBank/DDBJ whole genome shotgun (WGS) entry which is preliminary data.</text>
</comment>
<dbReference type="InterPro" id="IPR000566">
    <property type="entry name" value="Lipocln_cytosolic_FA-bd_dom"/>
</dbReference>
<name>A0ABN9VXH4_9DINO</name>
<dbReference type="Proteomes" id="UP001189429">
    <property type="component" value="Unassembled WGS sequence"/>
</dbReference>